<reference evidence="11 12" key="1">
    <citation type="submission" date="2019-07" db="EMBL/GenBank/DDBJ databases">
        <title>The pathways for chlorine oxyanion respiration interact through the shared metabolite chlorate.</title>
        <authorList>
            <person name="Barnum T.P."/>
            <person name="Cheng Y."/>
            <person name="Hill K.A."/>
            <person name="Lucas L.N."/>
            <person name="Carlson H.K."/>
            <person name="Coates J.D."/>
        </authorList>
    </citation>
    <scope>NUCLEOTIDE SEQUENCE [LARGE SCALE GENOMIC DNA]</scope>
    <source>
        <strain evidence="11 12">BK-1</strain>
    </source>
</reference>
<evidence type="ECO:0000256" key="4">
    <source>
        <dbReference type="ARBA" id="ARBA00022448"/>
    </source>
</evidence>
<comment type="similarity">
    <text evidence="3 8">Belongs to the rubredoxin family.</text>
</comment>
<keyword evidence="6 8" id="KW-0249">Electron transport</keyword>
<dbReference type="PROSITE" id="PS00202">
    <property type="entry name" value="RUBREDOXIN"/>
    <property type="match status" value="1"/>
</dbReference>
<evidence type="ECO:0000256" key="2">
    <source>
        <dbReference type="ARBA" id="ARBA00004933"/>
    </source>
</evidence>
<keyword evidence="5 8" id="KW-0479">Metal-binding</keyword>
<dbReference type="CDD" id="cd00730">
    <property type="entry name" value="rubredoxin"/>
    <property type="match status" value="1"/>
</dbReference>
<comment type="function">
    <text evidence="1">Involved in the hydrocarbon hydroxylating system, which transfers electrons from NADH to rubredoxin reductase and then through rubredoxin to alkane 1 monooxygenase.</text>
</comment>
<dbReference type="SUPFAM" id="SSF57802">
    <property type="entry name" value="Rubredoxin-like"/>
    <property type="match status" value="1"/>
</dbReference>
<evidence type="ECO:0000256" key="9">
    <source>
        <dbReference type="PIRSR" id="PIRSR000071-1"/>
    </source>
</evidence>
<dbReference type="RefSeq" id="WP_144358754.1">
    <property type="nucleotide sequence ID" value="NZ_VMNH01000009.1"/>
</dbReference>
<protein>
    <recommendedName>
        <fullName evidence="8">Rubredoxin</fullName>
    </recommendedName>
</protein>
<dbReference type="InterPro" id="IPR018527">
    <property type="entry name" value="Rubredoxin_Fe_BS"/>
</dbReference>
<dbReference type="FunFam" id="2.20.28.10:FF:000001">
    <property type="entry name" value="Rubredoxin"/>
    <property type="match status" value="1"/>
</dbReference>
<dbReference type="InterPro" id="IPR050526">
    <property type="entry name" value="Rubredoxin_ET"/>
</dbReference>
<feature type="binding site" evidence="9">
    <location>
        <position position="6"/>
    </location>
    <ligand>
        <name>Fe cation</name>
        <dbReference type="ChEBI" id="CHEBI:24875"/>
    </ligand>
</feature>
<comment type="caution">
    <text evidence="11">The sequence shown here is derived from an EMBL/GenBank/DDBJ whole genome shotgun (WGS) entry which is preliminary data.</text>
</comment>
<feature type="binding site" evidence="9">
    <location>
        <position position="9"/>
    </location>
    <ligand>
        <name>Fe cation</name>
        <dbReference type="ChEBI" id="CHEBI:24875"/>
    </ligand>
</feature>
<evidence type="ECO:0000256" key="8">
    <source>
        <dbReference type="PIRNR" id="PIRNR000071"/>
    </source>
</evidence>
<keyword evidence="4 8" id="KW-0813">Transport</keyword>
<dbReference type="AlphaFoldDB" id="A0A557SCX0"/>
<dbReference type="InterPro" id="IPR024934">
    <property type="entry name" value="Rubredoxin-like_dom"/>
</dbReference>
<dbReference type="InterPro" id="IPR024922">
    <property type="entry name" value="Rubredoxin"/>
</dbReference>
<name>A0A557SCX0_9GAMM</name>
<keyword evidence="7 8" id="KW-0408">Iron</keyword>
<evidence type="ECO:0000259" key="10">
    <source>
        <dbReference type="PROSITE" id="PS50903"/>
    </source>
</evidence>
<dbReference type="GO" id="GO:0005506">
    <property type="term" value="F:iron ion binding"/>
    <property type="evidence" value="ECO:0007669"/>
    <property type="project" value="InterPro"/>
</dbReference>
<dbReference type="InterPro" id="IPR024935">
    <property type="entry name" value="Rubredoxin_dom"/>
</dbReference>
<dbReference type="OrthoDB" id="9800607at2"/>
<evidence type="ECO:0000256" key="1">
    <source>
        <dbReference type="ARBA" id="ARBA00002792"/>
    </source>
</evidence>
<dbReference type="PANTHER" id="PTHR47627">
    <property type="entry name" value="RUBREDOXIN"/>
    <property type="match status" value="1"/>
</dbReference>
<proteinExistence type="inferred from homology"/>
<evidence type="ECO:0000313" key="12">
    <source>
        <dbReference type="Proteomes" id="UP000316649"/>
    </source>
</evidence>
<dbReference type="GO" id="GO:0009055">
    <property type="term" value="F:electron transfer activity"/>
    <property type="evidence" value="ECO:0007669"/>
    <property type="project" value="InterPro"/>
</dbReference>
<feature type="domain" description="Rubredoxin-like" evidence="10">
    <location>
        <begin position="1"/>
        <end position="52"/>
    </location>
</feature>
<comment type="cofactor">
    <cofactor evidence="8 9">
        <name>Fe(3+)</name>
        <dbReference type="ChEBI" id="CHEBI:29034"/>
    </cofactor>
    <text evidence="8 9">Binds 1 Fe(3+) ion per subunit.</text>
</comment>
<evidence type="ECO:0000256" key="6">
    <source>
        <dbReference type="ARBA" id="ARBA00022982"/>
    </source>
</evidence>
<keyword evidence="12" id="KW-1185">Reference proteome</keyword>
<gene>
    <name evidence="11" type="ORF">FHP88_09205</name>
</gene>
<dbReference type="Pfam" id="PF00301">
    <property type="entry name" value="Rubredoxin"/>
    <property type="match status" value="1"/>
</dbReference>
<accession>A0A557SCX0</accession>
<dbReference type="EMBL" id="VMNH01000009">
    <property type="protein sequence ID" value="TVO75181.1"/>
    <property type="molecule type" value="Genomic_DNA"/>
</dbReference>
<dbReference type="Gene3D" id="2.20.28.10">
    <property type="match status" value="1"/>
</dbReference>
<dbReference type="PANTHER" id="PTHR47627:SF1">
    <property type="entry name" value="RUBREDOXIN-1-RELATED"/>
    <property type="match status" value="1"/>
</dbReference>
<feature type="binding site" evidence="9">
    <location>
        <position position="42"/>
    </location>
    <ligand>
        <name>Fe cation</name>
        <dbReference type="ChEBI" id="CHEBI:24875"/>
    </ligand>
</feature>
<dbReference type="GO" id="GO:0043448">
    <property type="term" value="P:alkane catabolic process"/>
    <property type="evidence" value="ECO:0007669"/>
    <property type="project" value="TreeGrafter"/>
</dbReference>
<comment type="pathway">
    <text evidence="2">Hydrocarbon metabolism; alkane degradation.</text>
</comment>
<evidence type="ECO:0000313" key="11">
    <source>
        <dbReference type="EMBL" id="TVO75181.1"/>
    </source>
</evidence>
<evidence type="ECO:0000256" key="5">
    <source>
        <dbReference type="ARBA" id="ARBA00022723"/>
    </source>
</evidence>
<dbReference type="PROSITE" id="PS50903">
    <property type="entry name" value="RUBREDOXIN_LIKE"/>
    <property type="match status" value="1"/>
</dbReference>
<sequence>MKKYKCIVCDFIYDEAVGIPDEGIPAGTKWEDIPDDWECPDCGTSKDDFEMVEV</sequence>
<dbReference type="PIRSF" id="PIRSF000071">
    <property type="entry name" value="Rubredoxin"/>
    <property type="match status" value="1"/>
</dbReference>
<feature type="binding site" evidence="9">
    <location>
        <position position="39"/>
    </location>
    <ligand>
        <name>Fe cation</name>
        <dbReference type="ChEBI" id="CHEBI:24875"/>
    </ligand>
</feature>
<dbReference type="Proteomes" id="UP000316649">
    <property type="component" value="Unassembled WGS sequence"/>
</dbReference>
<dbReference type="PRINTS" id="PR00163">
    <property type="entry name" value="RUBREDOXIN"/>
</dbReference>
<evidence type="ECO:0000256" key="7">
    <source>
        <dbReference type="ARBA" id="ARBA00023004"/>
    </source>
</evidence>
<organism evidence="11 12">
    <name type="scientific">Sedimenticola selenatireducens</name>
    <dbReference type="NCBI Taxonomy" id="191960"/>
    <lineage>
        <taxon>Bacteria</taxon>
        <taxon>Pseudomonadati</taxon>
        <taxon>Pseudomonadota</taxon>
        <taxon>Gammaproteobacteria</taxon>
        <taxon>Chromatiales</taxon>
        <taxon>Sedimenticolaceae</taxon>
        <taxon>Sedimenticola</taxon>
    </lineage>
</organism>
<evidence type="ECO:0000256" key="3">
    <source>
        <dbReference type="ARBA" id="ARBA00005337"/>
    </source>
</evidence>